<dbReference type="EMBL" id="BAAAVA010000006">
    <property type="protein sequence ID" value="GAA2912390.1"/>
    <property type="molecule type" value="Genomic_DNA"/>
</dbReference>
<protein>
    <submittedName>
        <fullName evidence="2">Uncharacterized protein</fullName>
    </submittedName>
</protein>
<keyword evidence="3" id="KW-1185">Reference proteome</keyword>
<organism evidence="2 3">
    <name type="scientific">Streptomyces erythrogriseus</name>
    <dbReference type="NCBI Taxonomy" id="284027"/>
    <lineage>
        <taxon>Bacteria</taxon>
        <taxon>Bacillati</taxon>
        <taxon>Actinomycetota</taxon>
        <taxon>Actinomycetes</taxon>
        <taxon>Kitasatosporales</taxon>
        <taxon>Streptomycetaceae</taxon>
        <taxon>Streptomyces</taxon>
        <taxon>Streptomyces griseoincarnatus group</taxon>
    </lineage>
</organism>
<feature type="region of interest" description="Disordered" evidence="1">
    <location>
        <begin position="81"/>
        <end position="131"/>
    </location>
</feature>
<dbReference type="Proteomes" id="UP001501423">
    <property type="component" value="Unassembled WGS sequence"/>
</dbReference>
<name>A0ABN3WGK6_9ACTN</name>
<reference evidence="2 3" key="1">
    <citation type="journal article" date="2019" name="Int. J. Syst. Evol. Microbiol.">
        <title>The Global Catalogue of Microorganisms (GCM) 10K type strain sequencing project: providing services to taxonomists for standard genome sequencing and annotation.</title>
        <authorList>
            <consortium name="The Broad Institute Genomics Platform"/>
            <consortium name="The Broad Institute Genome Sequencing Center for Infectious Disease"/>
            <person name="Wu L."/>
            <person name="Ma J."/>
        </authorList>
    </citation>
    <scope>NUCLEOTIDE SEQUENCE [LARGE SCALE GENOMIC DNA]</scope>
    <source>
        <strain evidence="2 3">JCM 9650</strain>
    </source>
</reference>
<proteinExistence type="predicted"/>
<accession>A0ABN3WGK6</accession>
<evidence type="ECO:0000313" key="2">
    <source>
        <dbReference type="EMBL" id="GAA2912390.1"/>
    </source>
</evidence>
<comment type="caution">
    <text evidence="2">The sequence shown here is derived from an EMBL/GenBank/DDBJ whole genome shotgun (WGS) entry which is preliminary data.</text>
</comment>
<evidence type="ECO:0000313" key="3">
    <source>
        <dbReference type="Proteomes" id="UP001501423"/>
    </source>
</evidence>
<sequence length="191" mass="20602">MYPQITAVITPNWLQITAVITPNWLQSTAVITPTWFGNGYAAYAVVAAPRVADVQAAASVHGTSGTKTVPKVHQRAREALRGEPAFGADVLESPARHGDRPVRDTHREGRVQGTHRGGEDDPPALRTSASRRCIRTSRQRVTVRMPAKANPASPMRTVVVMDAVPPRLSSVRAASGGCRGRCLRGRPASRR</sequence>
<feature type="compositionally biased region" description="Basic and acidic residues" evidence="1">
    <location>
        <begin position="94"/>
        <end position="110"/>
    </location>
</feature>
<gene>
    <name evidence="2" type="ORF">GCM10010478_08910</name>
</gene>
<evidence type="ECO:0000256" key="1">
    <source>
        <dbReference type="SAM" id="MobiDB-lite"/>
    </source>
</evidence>